<sequence length="135" mass="14777">MVYVSRKAHSGRESPMPLGGIPCARMGGGWGKHTKDLASRTCSVLGVVKQKQKCILPLAQRNVRDTEFELALEFRQFLPSKEKPARDSPPPYRIQMQSAPNKLVWGRGRGEGGNRTAGTEADCRTRQSGVVDAGL</sequence>
<comment type="caution">
    <text evidence="2">The sequence shown here is derived from an EMBL/GenBank/DDBJ whole genome shotgun (WGS) entry which is preliminary data.</text>
</comment>
<evidence type="ECO:0000313" key="2">
    <source>
        <dbReference type="EMBL" id="OHA93800.1"/>
    </source>
</evidence>
<dbReference type="AlphaFoldDB" id="A0A1G2T956"/>
<evidence type="ECO:0000256" key="1">
    <source>
        <dbReference type="SAM" id="MobiDB-lite"/>
    </source>
</evidence>
<dbReference type="EMBL" id="MHVL01000010">
    <property type="protein sequence ID" value="OHA93800.1"/>
    <property type="molecule type" value="Genomic_DNA"/>
</dbReference>
<name>A0A1G2T956_9BACT</name>
<dbReference type="Proteomes" id="UP000179264">
    <property type="component" value="Unassembled WGS sequence"/>
</dbReference>
<gene>
    <name evidence="2" type="ORF">A2W58_01430</name>
</gene>
<protein>
    <submittedName>
        <fullName evidence="2">Uncharacterized protein</fullName>
    </submittedName>
</protein>
<evidence type="ECO:0000313" key="3">
    <source>
        <dbReference type="Proteomes" id="UP000179264"/>
    </source>
</evidence>
<accession>A0A1G2T956</accession>
<organism evidence="2 3">
    <name type="scientific">Candidatus Zambryskibacteria bacterium RIFCSPHIGHO2_02_38_10.5</name>
    <dbReference type="NCBI Taxonomy" id="1802742"/>
    <lineage>
        <taxon>Bacteria</taxon>
        <taxon>Candidatus Zambryskiibacteriota</taxon>
    </lineage>
</organism>
<proteinExistence type="predicted"/>
<reference evidence="2 3" key="1">
    <citation type="journal article" date="2016" name="Nat. Commun.">
        <title>Thousands of microbial genomes shed light on interconnected biogeochemical processes in an aquifer system.</title>
        <authorList>
            <person name="Anantharaman K."/>
            <person name="Brown C.T."/>
            <person name="Hug L.A."/>
            <person name="Sharon I."/>
            <person name="Castelle C.J."/>
            <person name="Probst A.J."/>
            <person name="Thomas B.C."/>
            <person name="Singh A."/>
            <person name="Wilkins M.J."/>
            <person name="Karaoz U."/>
            <person name="Brodie E.L."/>
            <person name="Williams K.H."/>
            <person name="Hubbard S.S."/>
            <person name="Banfield J.F."/>
        </authorList>
    </citation>
    <scope>NUCLEOTIDE SEQUENCE [LARGE SCALE GENOMIC DNA]</scope>
</reference>
<feature type="region of interest" description="Disordered" evidence="1">
    <location>
        <begin position="79"/>
        <end position="135"/>
    </location>
</feature>